<organism evidence="3 4">
    <name type="scientific">Hymenobacter perfusus</name>
    <dbReference type="NCBI Taxonomy" id="1236770"/>
    <lineage>
        <taxon>Bacteria</taxon>
        <taxon>Pseudomonadati</taxon>
        <taxon>Bacteroidota</taxon>
        <taxon>Cytophagia</taxon>
        <taxon>Cytophagales</taxon>
        <taxon>Hymenobacteraceae</taxon>
        <taxon>Hymenobacter</taxon>
    </lineage>
</organism>
<feature type="transmembrane region" description="Helical" evidence="1">
    <location>
        <begin position="132"/>
        <end position="156"/>
    </location>
</feature>
<accession>A0A428KGU2</accession>
<dbReference type="Proteomes" id="UP000270291">
    <property type="component" value="Unassembled WGS sequence"/>
</dbReference>
<comment type="caution">
    <text evidence="3">The sequence shown here is derived from an EMBL/GenBank/DDBJ whole genome shotgun (WGS) entry which is preliminary data.</text>
</comment>
<keyword evidence="4" id="KW-1185">Reference proteome</keyword>
<protein>
    <recommendedName>
        <fullName evidence="2">DUF7847 domain-containing protein</fullName>
    </recommendedName>
</protein>
<evidence type="ECO:0000259" key="2">
    <source>
        <dbReference type="Pfam" id="PF25231"/>
    </source>
</evidence>
<feature type="domain" description="DUF7847" evidence="2">
    <location>
        <begin position="136"/>
        <end position="257"/>
    </location>
</feature>
<sequence length="301" mass="32932">MQQKFTQEADFRQERDFGQKITATFEFLGAHWRPLGKCVMYFVVPVALLAGLGLGITNNYTYNTMDGALSGSAVQRFDNPLAGIGLVGMLLSYALLAATVYGYIRLRMEQPAHEPVTPQQVGRIVARRFPMLLLGALAAIIISMLGTFLLIIPGIYLSVALSLIWTTQVFEDAGVGTGISRSMHLLKGHWWSMLGLSIVMSIIVSMLGMVFSITQIFAVIGKLLHWPFLSSDVLMVGSSIISSVGSILLYSLLMVAYAFQYFNLVEKKEGLGMRNIIASLGSTAAPTVQNASFRPDDEGEY</sequence>
<proteinExistence type="predicted"/>
<feature type="transmembrane region" description="Helical" evidence="1">
    <location>
        <begin position="190"/>
        <end position="211"/>
    </location>
</feature>
<keyword evidence="1" id="KW-0812">Transmembrane</keyword>
<dbReference type="RefSeq" id="WP_125434616.1">
    <property type="nucleotide sequence ID" value="NZ_RWIU01000001.1"/>
</dbReference>
<feature type="transmembrane region" description="Helical" evidence="1">
    <location>
        <begin position="81"/>
        <end position="104"/>
    </location>
</feature>
<keyword evidence="1" id="KW-1133">Transmembrane helix</keyword>
<feature type="transmembrane region" description="Helical" evidence="1">
    <location>
        <begin position="38"/>
        <end position="61"/>
    </location>
</feature>
<name>A0A428KGU2_9BACT</name>
<evidence type="ECO:0000313" key="4">
    <source>
        <dbReference type="Proteomes" id="UP000270291"/>
    </source>
</evidence>
<dbReference type="AlphaFoldDB" id="A0A428KGU2"/>
<dbReference type="EMBL" id="RWIU01000001">
    <property type="protein sequence ID" value="RSK45656.1"/>
    <property type="molecule type" value="Genomic_DNA"/>
</dbReference>
<dbReference type="OrthoDB" id="1049480at2"/>
<keyword evidence="1" id="KW-0472">Membrane</keyword>
<evidence type="ECO:0000256" key="1">
    <source>
        <dbReference type="SAM" id="Phobius"/>
    </source>
</evidence>
<dbReference type="Pfam" id="PF25231">
    <property type="entry name" value="DUF7847"/>
    <property type="match status" value="1"/>
</dbReference>
<gene>
    <name evidence="3" type="ORF">EI293_00335</name>
</gene>
<reference evidence="3 4" key="1">
    <citation type="submission" date="2018-12" db="EMBL/GenBank/DDBJ databases">
        <authorList>
            <person name="Feng G."/>
            <person name="Zhu H."/>
        </authorList>
    </citation>
    <scope>NUCLEOTIDE SEQUENCE [LARGE SCALE GENOMIC DNA]</scope>
    <source>
        <strain evidence="3 4">LMG 26000</strain>
    </source>
</reference>
<dbReference type="InterPro" id="IPR057169">
    <property type="entry name" value="DUF7847"/>
</dbReference>
<evidence type="ECO:0000313" key="3">
    <source>
        <dbReference type="EMBL" id="RSK45656.1"/>
    </source>
</evidence>